<protein>
    <recommendedName>
        <fullName evidence="1">PH domain-containing protein</fullName>
    </recommendedName>
</protein>
<dbReference type="Pfam" id="PF10263">
    <property type="entry name" value="SprT-like"/>
    <property type="match status" value="1"/>
</dbReference>
<evidence type="ECO:0000313" key="3">
    <source>
        <dbReference type="Proteomes" id="UP000051008"/>
    </source>
</evidence>
<sequence length="149" mass="17230">MTDEELQAWVQALSQTAFSMEFSHRAYFNARLRTTGGRYRLADHNIEINPKMLGYGKEVVAGIIKHELCHYHLHLAGLGYHHKDRDFKRLLAKVGGSRYAPAASKQRKYHYQCTNCQQDYFRQRLVNTDKYVCSKCHGRLALVGLAQKN</sequence>
<dbReference type="SMART" id="SM00731">
    <property type="entry name" value="SprT"/>
    <property type="match status" value="1"/>
</dbReference>
<dbReference type="EMBL" id="AYYP01000018">
    <property type="protein sequence ID" value="KRM65234.1"/>
    <property type="molecule type" value="Genomic_DNA"/>
</dbReference>
<comment type="caution">
    <text evidence="2">The sequence shown here is derived from an EMBL/GenBank/DDBJ whole genome shotgun (WGS) entry which is preliminary data.</text>
</comment>
<dbReference type="AlphaFoldDB" id="A0A0R2AF53"/>
<evidence type="ECO:0000313" key="2">
    <source>
        <dbReference type="EMBL" id="KRM65234.1"/>
    </source>
</evidence>
<gene>
    <name evidence="2" type="ORF">FC14_GL001460</name>
</gene>
<dbReference type="OrthoDB" id="9799909at2"/>
<dbReference type="RefSeq" id="WP_056976344.1">
    <property type="nucleotide sequence ID" value="NZ_AYYP01000018.1"/>
</dbReference>
<name>A0A0R2AF53_9LACO</name>
<dbReference type="Pfam" id="PF17283">
    <property type="entry name" value="Zn_ribbon_SprT"/>
    <property type="match status" value="1"/>
</dbReference>
<dbReference type="InterPro" id="IPR001849">
    <property type="entry name" value="PH_domain"/>
</dbReference>
<dbReference type="PROSITE" id="PS50003">
    <property type="entry name" value="PH_DOMAIN"/>
    <property type="match status" value="1"/>
</dbReference>
<dbReference type="Proteomes" id="UP000051008">
    <property type="component" value="Unassembled WGS sequence"/>
</dbReference>
<reference evidence="2 3" key="1">
    <citation type="journal article" date="2015" name="Genome Announc.">
        <title>Expanding the biotechnology potential of lactobacilli through comparative genomics of 213 strains and associated genera.</title>
        <authorList>
            <person name="Sun Z."/>
            <person name="Harris H.M."/>
            <person name="McCann A."/>
            <person name="Guo C."/>
            <person name="Argimon S."/>
            <person name="Zhang W."/>
            <person name="Yang X."/>
            <person name="Jeffery I.B."/>
            <person name="Cooney J.C."/>
            <person name="Kagawa T.F."/>
            <person name="Liu W."/>
            <person name="Song Y."/>
            <person name="Salvetti E."/>
            <person name="Wrobel A."/>
            <person name="Rasinkangas P."/>
            <person name="Parkhill J."/>
            <person name="Rea M.C."/>
            <person name="O'Sullivan O."/>
            <person name="Ritari J."/>
            <person name="Douillard F.P."/>
            <person name="Paul Ross R."/>
            <person name="Yang R."/>
            <person name="Briner A.E."/>
            <person name="Felis G.E."/>
            <person name="de Vos W.M."/>
            <person name="Barrangou R."/>
            <person name="Klaenhammer T.R."/>
            <person name="Caufield P.W."/>
            <person name="Cui Y."/>
            <person name="Zhang H."/>
            <person name="O'Toole P.W."/>
        </authorList>
    </citation>
    <scope>NUCLEOTIDE SEQUENCE [LARGE SCALE GENOMIC DNA]</scope>
    <source>
        <strain evidence="2 3">DSM 20509</strain>
    </source>
</reference>
<evidence type="ECO:0000259" key="1">
    <source>
        <dbReference type="PROSITE" id="PS50003"/>
    </source>
</evidence>
<proteinExistence type="predicted"/>
<organism evidence="2 3">
    <name type="scientific">Ligilactobacillus agilis DSM 20509</name>
    <dbReference type="NCBI Taxonomy" id="1423718"/>
    <lineage>
        <taxon>Bacteria</taxon>
        <taxon>Bacillati</taxon>
        <taxon>Bacillota</taxon>
        <taxon>Bacilli</taxon>
        <taxon>Lactobacillales</taxon>
        <taxon>Lactobacillaceae</taxon>
        <taxon>Ligilactobacillus</taxon>
    </lineage>
</organism>
<dbReference type="GO" id="GO:0006950">
    <property type="term" value="P:response to stress"/>
    <property type="evidence" value="ECO:0007669"/>
    <property type="project" value="UniProtKB-ARBA"/>
</dbReference>
<accession>A0A0R2AF53</accession>
<dbReference type="Gene3D" id="3.30.2010.10">
    <property type="entry name" value="Metalloproteases ('zincins'), catalytic domain"/>
    <property type="match status" value="1"/>
</dbReference>
<dbReference type="InterPro" id="IPR006640">
    <property type="entry name" value="SprT-like_domain"/>
</dbReference>
<dbReference type="NCBIfam" id="NF003339">
    <property type="entry name" value="PRK04351.1"/>
    <property type="match status" value="1"/>
</dbReference>
<keyword evidence="3" id="KW-1185">Reference proteome</keyword>
<dbReference type="InterPro" id="IPR035240">
    <property type="entry name" value="SprT_Zn_ribbon"/>
</dbReference>
<dbReference type="PATRIC" id="fig|1423718.3.peg.1524"/>
<feature type="domain" description="PH" evidence="1">
    <location>
        <begin position="1"/>
        <end position="18"/>
    </location>
</feature>